<reference evidence="4 5" key="1">
    <citation type="submission" date="2020-08" db="EMBL/GenBank/DDBJ databases">
        <title>Genome public.</title>
        <authorList>
            <person name="Liu C."/>
            <person name="Sun Q."/>
        </authorList>
    </citation>
    <scope>NUCLEOTIDE SEQUENCE [LARGE SCALE GENOMIC DNA]</scope>
    <source>
        <strain evidence="4 5">NSJ-46</strain>
    </source>
</reference>
<keyword evidence="1" id="KW-0560">Oxidoreductase</keyword>
<evidence type="ECO:0000259" key="3">
    <source>
        <dbReference type="Pfam" id="PF08240"/>
    </source>
</evidence>
<dbReference type="EMBL" id="JACRSZ010000007">
    <property type="protein sequence ID" value="MBC8573088.1"/>
    <property type="molecule type" value="Genomic_DNA"/>
</dbReference>
<dbReference type="InterPro" id="IPR036291">
    <property type="entry name" value="NAD(P)-bd_dom_sf"/>
</dbReference>
<feature type="domain" description="Alcohol dehydrogenase-like C-terminal" evidence="2">
    <location>
        <begin position="171"/>
        <end position="300"/>
    </location>
</feature>
<organism evidence="4 5">
    <name type="scientific">Jingyaoa shaoxingensis</name>
    <dbReference type="NCBI Taxonomy" id="2763671"/>
    <lineage>
        <taxon>Bacteria</taxon>
        <taxon>Bacillati</taxon>
        <taxon>Bacillota</taxon>
        <taxon>Clostridia</taxon>
        <taxon>Lachnospirales</taxon>
        <taxon>Lachnospiraceae</taxon>
        <taxon>Jingyaoa</taxon>
    </lineage>
</organism>
<feature type="domain" description="Alcohol dehydrogenase-like N-terminal" evidence="3">
    <location>
        <begin position="24"/>
        <end position="128"/>
    </location>
</feature>
<dbReference type="Pfam" id="PF08240">
    <property type="entry name" value="ADH_N"/>
    <property type="match status" value="1"/>
</dbReference>
<evidence type="ECO:0000313" key="4">
    <source>
        <dbReference type="EMBL" id="MBC8573088.1"/>
    </source>
</evidence>
<dbReference type="InterPro" id="IPR013149">
    <property type="entry name" value="ADH-like_C"/>
</dbReference>
<sequence>MKTIRIPEPGKVEIIESETPIRKKGEALLKLLYGGICGSDLGTYRGTFAYASYPRIPGHEFSAQIVEIDENDRGLKPGMVVTCNPYFNCGHCYPCQRGLVNCCETNETMGAQRDGAFSEYITMPIERIYEGKGLTPKQLALIEPFCISYHGASRANIKKGDKVLVVGAGTIGVLAAIAAKAKGGEVYMCDVAEEKLNYAYNTFGLAGKILNDNPDTFMDKVNEITGDHHGFDVCIEAVGLPSTFQNCIDAVVVGGNVVLIGVGNRNLDFFFTIIQKKELNIFGSRNALKKDFLELIDLVDSGEVDLEKIVMNPTSDDPTKRSEYSMEEAAEAFEEFSKYGGSKLKVVIHFADPE</sequence>
<dbReference type="PANTHER" id="PTHR43401:SF2">
    <property type="entry name" value="L-THREONINE 3-DEHYDROGENASE"/>
    <property type="match status" value="1"/>
</dbReference>
<dbReference type="InterPro" id="IPR013154">
    <property type="entry name" value="ADH-like_N"/>
</dbReference>
<dbReference type="InterPro" id="IPR050129">
    <property type="entry name" value="Zn_alcohol_dh"/>
</dbReference>
<gene>
    <name evidence="4" type="ORF">H8716_08335</name>
</gene>
<keyword evidence="5" id="KW-1185">Reference proteome</keyword>
<dbReference type="SUPFAM" id="SSF51735">
    <property type="entry name" value="NAD(P)-binding Rossmann-fold domains"/>
    <property type="match status" value="1"/>
</dbReference>
<dbReference type="RefSeq" id="WP_249308115.1">
    <property type="nucleotide sequence ID" value="NZ_JACRSZ010000007.1"/>
</dbReference>
<dbReference type="PANTHER" id="PTHR43401">
    <property type="entry name" value="L-THREONINE 3-DEHYDROGENASE"/>
    <property type="match status" value="1"/>
</dbReference>
<name>A0ABR7NBI4_9FIRM</name>
<dbReference type="SUPFAM" id="SSF50129">
    <property type="entry name" value="GroES-like"/>
    <property type="match status" value="1"/>
</dbReference>
<proteinExistence type="predicted"/>
<evidence type="ECO:0000256" key="1">
    <source>
        <dbReference type="ARBA" id="ARBA00023002"/>
    </source>
</evidence>
<dbReference type="Gene3D" id="3.40.50.720">
    <property type="entry name" value="NAD(P)-binding Rossmann-like Domain"/>
    <property type="match status" value="1"/>
</dbReference>
<dbReference type="Proteomes" id="UP000657421">
    <property type="component" value="Unassembled WGS sequence"/>
</dbReference>
<evidence type="ECO:0000313" key="5">
    <source>
        <dbReference type="Proteomes" id="UP000657421"/>
    </source>
</evidence>
<evidence type="ECO:0000259" key="2">
    <source>
        <dbReference type="Pfam" id="PF00107"/>
    </source>
</evidence>
<dbReference type="Gene3D" id="3.90.180.10">
    <property type="entry name" value="Medium-chain alcohol dehydrogenases, catalytic domain"/>
    <property type="match status" value="1"/>
</dbReference>
<comment type="caution">
    <text evidence="4">The sequence shown here is derived from an EMBL/GenBank/DDBJ whole genome shotgun (WGS) entry which is preliminary data.</text>
</comment>
<protein>
    <submittedName>
        <fullName evidence="4">Alcohol dehydrogenase catalytic domain-containing protein</fullName>
    </submittedName>
</protein>
<accession>A0ABR7NBI4</accession>
<dbReference type="Pfam" id="PF00107">
    <property type="entry name" value="ADH_zinc_N"/>
    <property type="match status" value="1"/>
</dbReference>
<dbReference type="InterPro" id="IPR011032">
    <property type="entry name" value="GroES-like_sf"/>
</dbReference>